<name>A0A1S4DUF5_CUCME</name>
<evidence type="ECO:0000259" key="6">
    <source>
        <dbReference type="PROSITE" id="PS50888"/>
    </source>
</evidence>
<dbReference type="GO" id="GO:0005634">
    <property type="term" value="C:nucleus"/>
    <property type="evidence" value="ECO:0007669"/>
    <property type="project" value="UniProtKB-SubCell"/>
</dbReference>
<proteinExistence type="predicted"/>
<feature type="domain" description="BHLH" evidence="6">
    <location>
        <begin position="268"/>
        <end position="318"/>
    </location>
</feature>
<feature type="region of interest" description="Disordered" evidence="5">
    <location>
        <begin position="249"/>
        <end position="282"/>
    </location>
</feature>
<feature type="region of interest" description="Disordered" evidence="5">
    <location>
        <begin position="122"/>
        <end position="141"/>
    </location>
</feature>
<dbReference type="GeneID" id="103494901"/>
<feature type="compositionally biased region" description="Low complexity" evidence="5">
    <location>
        <begin position="188"/>
        <end position="213"/>
    </location>
</feature>
<evidence type="ECO:0000313" key="7">
    <source>
        <dbReference type="Proteomes" id="UP001652600"/>
    </source>
</evidence>
<dbReference type="CDD" id="cd11453">
    <property type="entry name" value="bHLH_AtBIM_like"/>
    <property type="match status" value="1"/>
</dbReference>
<evidence type="ECO:0000256" key="1">
    <source>
        <dbReference type="ARBA" id="ARBA00004123"/>
    </source>
</evidence>
<evidence type="ECO:0000256" key="4">
    <source>
        <dbReference type="ARBA" id="ARBA00023242"/>
    </source>
</evidence>
<dbReference type="FunCoup" id="A0A1S4DUF5">
    <property type="interactions" value="623"/>
</dbReference>
<keyword evidence="3" id="KW-0804">Transcription</keyword>
<dbReference type="SUPFAM" id="SSF47459">
    <property type="entry name" value="HLH, helix-loop-helix DNA-binding domain"/>
    <property type="match status" value="1"/>
</dbReference>
<dbReference type="InterPro" id="IPR011598">
    <property type="entry name" value="bHLH_dom"/>
</dbReference>
<evidence type="ECO:0000256" key="3">
    <source>
        <dbReference type="ARBA" id="ARBA00023163"/>
    </source>
</evidence>
<sequence>MELPQPPRPLGTEGRKPTHDFLSLYSHSTAHQQDPSQSFQGGFLKTHDFLRPLERTGKTCAKEEKTINVSTVERAAPTSGTQAHNSPAERLLPGGIGTYSISHISYFNQRVPKPEGSVFPVPQASNTDKSDDNSHCSSLSGNGFTLWEESAVKKGKTRKENLGEKPGLKAESPAKIEQWAVTTERPIQSSSSNHHSSFSSLSPSQPSGQQSRSFGEMLKSTVNVSSTEEELDDDKAFVIKKESSPSTAYKGDLKINIGGKCSDQKANTPRSKHSATEQRRRSKINDRFQKLRELIPRSDQKRDKASFLLEVIEYIQFLQEKVRKYESSPPQGWYHEPAKLIPCRNNCNPAQCYIDQSQIAKSGPVFIFAGSDEKNMCHSPAFPRCSHNPVESEVSTSTTFREVDQHPGTNNKTSYPMLEPRHFTSVISEGAKTRLHSQVAHNADNKPYEMQPLSCEVRSCTTNIVDVNNKLKEPEQRIDGGRISISGAYSQGLLKILTQALQSSGVDMSQASVAVQIELGKRTNYRETVPTPIVVNKNCIYYDDDSARPSERRSVGTRVVAGEEMEQALRKKQKT</sequence>
<dbReference type="PROSITE" id="PS50888">
    <property type="entry name" value="BHLH"/>
    <property type="match status" value="1"/>
</dbReference>
<dbReference type="AlphaFoldDB" id="A0A1S4DUF5"/>
<dbReference type="GO" id="GO:0046983">
    <property type="term" value="F:protein dimerization activity"/>
    <property type="evidence" value="ECO:0007669"/>
    <property type="project" value="InterPro"/>
</dbReference>
<gene>
    <name evidence="8" type="primary">LOC103494901</name>
</gene>
<dbReference type="SMART" id="SM00353">
    <property type="entry name" value="HLH"/>
    <property type="match status" value="1"/>
</dbReference>
<dbReference type="InterPro" id="IPR044295">
    <property type="entry name" value="BIM1/2/3"/>
</dbReference>
<feature type="region of interest" description="Disordered" evidence="5">
    <location>
        <begin position="1"/>
        <end position="42"/>
    </location>
</feature>
<keyword evidence="2" id="KW-0805">Transcription regulation</keyword>
<feature type="compositionally biased region" description="Basic and acidic residues" evidence="5">
    <location>
        <begin position="158"/>
        <end position="174"/>
    </location>
</feature>
<keyword evidence="4" id="KW-0539">Nucleus</keyword>
<dbReference type="Pfam" id="PF00010">
    <property type="entry name" value="HLH"/>
    <property type="match status" value="1"/>
</dbReference>
<protein>
    <submittedName>
        <fullName evidence="8">Transcription factor BIM1-like isoform X1</fullName>
    </submittedName>
</protein>
<accession>A0A1S4DUF5</accession>
<feature type="region of interest" description="Disordered" evidence="5">
    <location>
        <begin position="548"/>
        <end position="575"/>
    </location>
</feature>
<evidence type="ECO:0000313" key="8">
    <source>
        <dbReference type="RefSeq" id="XP_016899598.2"/>
    </source>
</evidence>
<dbReference type="GO" id="GO:0003700">
    <property type="term" value="F:DNA-binding transcription factor activity"/>
    <property type="evidence" value="ECO:0007669"/>
    <property type="project" value="InterPro"/>
</dbReference>
<dbReference type="Gene3D" id="4.10.280.10">
    <property type="entry name" value="Helix-loop-helix DNA-binding domain"/>
    <property type="match status" value="1"/>
</dbReference>
<feature type="region of interest" description="Disordered" evidence="5">
    <location>
        <begin position="154"/>
        <end position="213"/>
    </location>
</feature>
<keyword evidence="7" id="KW-1185">Reference proteome</keyword>
<dbReference type="InParanoid" id="A0A1S4DUF5"/>
<evidence type="ECO:0000256" key="5">
    <source>
        <dbReference type="SAM" id="MobiDB-lite"/>
    </source>
</evidence>
<dbReference type="PANTHER" id="PTHR46412:SF3">
    <property type="entry name" value="TRANSCRIPTION FACTOR BIM1"/>
    <property type="match status" value="1"/>
</dbReference>
<comment type="subcellular location">
    <subcellularLocation>
        <location evidence="1">Nucleus</location>
    </subcellularLocation>
</comment>
<reference evidence="8" key="1">
    <citation type="submission" date="2025-08" db="UniProtKB">
        <authorList>
            <consortium name="RefSeq"/>
        </authorList>
    </citation>
    <scope>IDENTIFICATION</scope>
    <source>
        <tissue evidence="8">Stem</tissue>
    </source>
</reference>
<dbReference type="GO" id="GO:0006351">
    <property type="term" value="P:DNA-templated transcription"/>
    <property type="evidence" value="ECO:0007669"/>
    <property type="project" value="InterPro"/>
</dbReference>
<feature type="region of interest" description="Disordered" evidence="5">
    <location>
        <begin position="398"/>
        <end position="417"/>
    </location>
</feature>
<dbReference type="PANTHER" id="PTHR46412">
    <property type="entry name" value="BES1-INTERACTING MYC-LIKE PROTEIN"/>
    <property type="match status" value="1"/>
</dbReference>
<dbReference type="RefSeq" id="XP_016899598.2">
    <property type="nucleotide sequence ID" value="XM_017044109.2"/>
</dbReference>
<feature type="compositionally biased region" description="Polar residues" evidence="5">
    <location>
        <begin position="25"/>
        <end position="40"/>
    </location>
</feature>
<dbReference type="Proteomes" id="UP001652600">
    <property type="component" value="Chromosome 12"/>
</dbReference>
<evidence type="ECO:0000256" key="2">
    <source>
        <dbReference type="ARBA" id="ARBA00023015"/>
    </source>
</evidence>
<organism evidence="7 8">
    <name type="scientific">Cucumis melo</name>
    <name type="common">Muskmelon</name>
    <dbReference type="NCBI Taxonomy" id="3656"/>
    <lineage>
        <taxon>Eukaryota</taxon>
        <taxon>Viridiplantae</taxon>
        <taxon>Streptophyta</taxon>
        <taxon>Embryophyta</taxon>
        <taxon>Tracheophyta</taxon>
        <taxon>Spermatophyta</taxon>
        <taxon>Magnoliopsida</taxon>
        <taxon>eudicotyledons</taxon>
        <taxon>Gunneridae</taxon>
        <taxon>Pentapetalae</taxon>
        <taxon>rosids</taxon>
        <taxon>fabids</taxon>
        <taxon>Cucurbitales</taxon>
        <taxon>Cucurbitaceae</taxon>
        <taxon>Benincaseae</taxon>
        <taxon>Cucumis</taxon>
    </lineage>
</organism>
<dbReference type="InterPro" id="IPR036638">
    <property type="entry name" value="HLH_DNA-bd_sf"/>
</dbReference>